<keyword evidence="2" id="KW-1133">Transmembrane helix</keyword>
<evidence type="ECO:0000313" key="3">
    <source>
        <dbReference type="EMBL" id="CDJ50064.1"/>
    </source>
</evidence>
<gene>
    <name evidence="3" type="ORF">EBH_0030610</name>
</gene>
<sequence length="854" mass="91035">MTALGPTVRPVALSVFTCINIVLCWLWFQGTQVERHDLPDPCSYLSADAPPLLALSATAAAAAAEDAVKRDESEGSAATTGSVLKNCTVSTAAVSHLQQWQRQLRWHSRRPRGNAAPLGELPFCPPTSPSHGELLQWNANLRVVPLCLEAESAARQVYRHLVSLGEPSETKPLPLDQTCTAIPVASVLEAAGREVSPLSGSANALLAVRLLPVPSQPTASCAADAASLRADLSRASAQALEAGDPEGLSTLQLFVTAPLGEGATPRLHIGAGSTVLLVVPRSSSSNNSNASKTSDITGDGSHVALQQVAAEAAVQALGRWVLSPPKAKAPVFADLRLRLWLLGDIHKDREKEADAYFDDEEEEERSMSEGVEETETAVETAAVAAAAGGPPSGNGVTHPPPPTLTWDCGGFLRMHMGGFLEAVSTLIDLHITSQVVPDSGLDEMDWDIVRRGWGVGGRVEEAFQEETARRLLNLQEQWGSDSEYSPSASVVNLSLYRPSAPTEAWPLGSALALPSWGFITFGESLPQLGSEPLLGPDSNFSSPRVKEAVAVSGAWIAQLRTLLGLQPTPELLLQEGPEDPDCSAAAGSALCGKPCRAQRCAWRVERAYLTDPTDRWVIAQQQRDTSDMFFSDADFALMPTRAALVADRGPAGERVEVYLHPSSKGLTEWELDGLAAEVHFRMITQAAKNIQMLHTVLLQATDTRVTKHVADTMRGVLNLIQCSLQALRMKQCPTLPAAAKDFLLGSDIDVCPMKDSDEAPLLASSVPPVGRVGGCGGSPRGSSLGKAAVYRQLALLLARAAIKDSKGLLTDESIQPAPFFSLHFNLAVHVPLLLPFVLPTLVSLFRAAKFALKK</sequence>
<reference evidence="3" key="2">
    <citation type="submission" date="2013-10" db="EMBL/GenBank/DDBJ databases">
        <authorList>
            <person name="Aslett M."/>
        </authorList>
    </citation>
    <scope>NUCLEOTIDE SEQUENCE [LARGE SCALE GENOMIC DNA]</scope>
    <source>
        <strain evidence="3">Houghton</strain>
    </source>
</reference>
<feature type="compositionally biased region" description="Acidic residues" evidence="1">
    <location>
        <begin position="355"/>
        <end position="372"/>
    </location>
</feature>
<keyword evidence="2" id="KW-0812">Transmembrane</keyword>
<evidence type="ECO:0000256" key="2">
    <source>
        <dbReference type="SAM" id="Phobius"/>
    </source>
</evidence>
<dbReference type="VEuPathDB" id="ToxoDB:EBH_0030610"/>
<keyword evidence="2" id="KW-0472">Membrane</keyword>
<feature type="transmembrane region" description="Helical" evidence="2">
    <location>
        <begin position="7"/>
        <end position="28"/>
    </location>
</feature>
<evidence type="ECO:0000313" key="4">
    <source>
        <dbReference type="Proteomes" id="UP000030750"/>
    </source>
</evidence>
<dbReference type="Proteomes" id="UP000030750">
    <property type="component" value="Unassembled WGS sequence"/>
</dbReference>
<dbReference type="UniPathway" id="UPA00196"/>
<accession>U6LNC8</accession>
<dbReference type="OrthoDB" id="347585at2759"/>
<dbReference type="AlphaFoldDB" id="U6LNC8"/>
<feature type="transmembrane region" description="Helical" evidence="2">
    <location>
        <begin position="826"/>
        <end position="845"/>
    </location>
</feature>
<dbReference type="GO" id="GO:0006506">
    <property type="term" value="P:GPI anchor biosynthetic process"/>
    <property type="evidence" value="ECO:0007669"/>
    <property type="project" value="UniProtKB-UniPathway"/>
</dbReference>
<proteinExistence type="predicted"/>
<organism evidence="3 4">
    <name type="scientific">Eimeria brunetti</name>
    <dbReference type="NCBI Taxonomy" id="51314"/>
    <lineage>
        <taxon>Eukaryota</taxon>
        <taxon>Sar</taxon>
        <taxon>Alveolata</taxon>
        <taxon>Apicomplexa</taxon>
        <taxon>Conoidasida</taxon>
        <taxon>Coccidia</taxon>
        <taxon>Eucoccidiorida</taxon>
        <taxon>Eimeriorina</taxon>
        <taxon>Eimeriidae</taxon>
        <taxon>Eimeria</taxon>
    </lineage>
</organism>
<dbReference type="EMBL" id="HG712010">
    <property type="protein sequence ID" value="CDJ50064.1"/>
    <property type="molecule type" value="Genomic_DNA"/>
</dbReference>
<protein>
    <submittedName>
        <fullName evidence="3">Uncharacterized protein</fullName>
    </submittedName>
</protein>
<reference evidence="3" key="1">
    <citation type="submission" date="2013-10" db="EMBL/GenBank/DDBJ databases">
        <title>Genomic analysis of the causative agents of coccidiosis in chickens.</title>
        <authorList>
            <person name="Reid A.J."/>
            <person name="Blake D."/>
            <person name="Billington K."/>
            <person name="Browne H."/>
            <person name="Dunn M."/>
            <person name="Hung S."/>
            <person name="Kawahara F."/>
            <person name="Miranda-Saavedra D."/>
            <person name="Mourier T."/>
            <person name="Nagra H."/>
            <person name="Otto T.D."/>
            <person name="Rawlings N."/>
            <person name="Sanchez A."/>
            <person name="Sanders M."/>
            <person name="Subramaniam C."/>
            <person name="Tay Y."/>
            <person name="Dear P."/>
            <person name="Doerig C."/>
            <person name="Gruber A."/>
            <person name="Parkinson J."/>
            <person name="Shirley M."/>
            <person name="Wan K.L."/>
            <person name="Berriman M."/>
            <person name="Tomley F."/>
            <person name="Pain A."/>
        </authorList>
    </citation>
    <scope>NUCLEOTIDE SEQUENCE [LARGE SCALE GENOMIC DNA]</scope>
    <source>
        <strain evidence="3">Houghton</strain>
    </source>
</reference>
<dbReference type="GO" id="GO:0016020">
    <property type="term" value="C:membrane"/>
    <property type="evidence" value="ECO:0007669"/>
    <property type="project" value="GOC"/>
</dbReference>
<feature type="region of interest" description="Disordered" evidence="1">
    <location>
        <begin position="353"/>
        <end position="372"/>
    </location>
</feature>
<keyword evidence="4" id="KW-1185">Reference proteome</keyword>
<name>U6LNC8_9EIME</name>
<evidence type="ECO:0000256" key="1">
    <source>
        <dbReference type="SAM" id="MobiDB-lite"/>
    </source>
</evidence>